<dbReference type="FunFam" id="3.40.50.720:FF:000084">
    <property type="entry name" value="Short-chain dehydrogenase reductase"/>
    <property type="match status" value="1"/>
</dbReference>
<dbReference type="EMBL" id="LJYG01000103">
    <property type="protein sequence ID" value="KRQ06058.1"/>
    <property type="molecule type" value="Genomic_DNA"/>
</dbReference>
<comment type="similarity">
    <text evidence="1 3">Belongs to the short-chain dehydrogenases/reductases (SDR) family.</text>
</comment>
<dbReference type="CDD" id="cd05233">
    <property type="entry name" value="SDR_c"/>
    <property type="match status" value="1"/>
</dbReference>
<dbReference type="InterPro" id="IPR036291">
    <property type="entry name" value="NAD(P)-bd_dom_sf"/>
</dbReference>
<evidence type="ECO:0000313" key="5">
    <source>
        <dbReference type="Proteomes" id="UP000051936"/>
    </source>
</evidence>
<dbReference type="OrthoDB" id="4690547at2"/>
<accession>A0A0R3D8A2</accession>
<comment type="caution">
    <text evidence="4">The sequence shown here is derived from an EMBL/GenBank/DDBJ whole genome shotgun (WGS) entry which is preliminary data.</text>
</comment>
<evidence type="ECO:0000313" key="4">
    <source>
        <dbReference type="EMBL" id="KRQ06058.1"/>
    </source>
</evidence>
<dbReference type="RefSeq" id="WP_057753134.1">
    <property type="nucleotide sequence ID" value="NZ_LJYG01000103.1"/>
</dbReference>
<gene>
    <name evidence="4" type="ORF">AOQ71_27155</name>
</gene>
<evidence type="ECO:0000256" key="2">
    <source>
        <dbReference type="ARBA" id="ARBA00023002"/>
    </source>
</evidence>
<evidence type="ECO:0000256" key="1">
    <source>
        <dbReference type="ARBA" id="ARBA00006484"/>
    </source>
</evidence>
<dbReference type="InterPro" id="IPR002347">
    <property type="entry name" value="SDR_fam"/>
</dbReference>
<organism evidence="4 5">
    <name type="scientific">Bradyrhizobium manausense</name>
    <dbReference type="NCBI Taxonomy" id="989370"/>
    <lineage>
        <taxon>Bacteria</taxon>
        <taxon>Pseudomonadati</taxon>
        <taxon>Pseudomonadota</taxon>
        <taxon>Alphaproteobacteria</taxon>
        <taxon>Hyphomicrobiales</taxon>
        <taxon>Nitrobacteraceae</taxon>
        <taxon>Bradyrhizobium</taxon>
    </lineage>
</organism>
<reference evidence="4 5" key="1">
    <citation type="submission" date="2015-09" db="EMBL/GenBank/DDBJ databases">
        <title>Draft Genome Sequence of Bradyrhizobium manausense Strain BR 3351T, a Novel Symbiotic Nitrogen-Fixing Alphaproteobacterium Isolated from Brazilian Amazon Rain Forest.</title>
        <authorList>
            <person name="De Araujo J.L."/>
            <person name="Zilli J.E."/>
        </authorList>
    </citation>
    <scope>NUCLEOTIDE SEQUENCE [LARGE SCALE GENOMIC DNA]</scope>
    <source>
        <strain evidence="4 5">BR3351</strain>
    </source>
</reference>
<dbReference type="Gene3D" id="3.40.50.720">
    <property type="entry name" value="NAD(P)-binding Rossmann-like Domain"/>
    <property type="match status" value="1"/>
</dbReference>
<dbReference type="GO" id="GO:0016491">
    <property type="term" value="F:oxidoreductase activity"/>
    <property type="evidence" value="ECO:0007669"/>
    <property type="project" value="UniProtKB-KW"/>
</dbReference>
<dbReference type="Proteomes" id="UP000051936">
    <property type="component" value="Unassembled WGS sequence"/>
</dbReference>
<protein>
    <submittedName>
        <fullName evidence="4">Short-chain dehydrogenase</fullName>
    </submittedName>
</protein>
<keyword evidence="5" id="KW-1185">Reference proteome</keyword>
<keyword evidence="2" id="KW-0560">Oxidoreductase</keyword>
<evidence type="ECO:0000256" key="3">
    <source>
        <dbReference type="RuleBase" id="RU000363"/>
    </source>
</evidence>
<name>A0A0R3D8A2_9BRAD</name>
<dbReference type="PRINTS" id="PR00080">
    <property type="entry name" value="SDRFAMILY"/>
</dbReference>
<dbReference type="SUPFAM" id="SSF51735">
    <property type="entry name" value="NAD(P)-binding Rossmann-fold domains"/>
    <property type="match status" value="1"/>
</dbReference>
<dbReference type="STRING" id="989370.AOQ71_27155"/>
<dbReference type="Pfam" id="PF00106">
    <property type="entry name" value="adh_short"/>
    <property type="match status" value="1"/>
</dbReference>
<dbReference type="AlphaFoldDB" id="A0A0R3D8A2"/>
<proteinExistence type="inferred from homology"/>
<dbReference type="PANTHER" id="PTHR43391:SF26">
    <property type="entry name" value="BLL7251 PROTEIN"/>
    <property type="match status" value="1"/>
</dbReference>
<dbReference type="PANTHER" id="PTHR43391">
    <property type="entry name" value="RETINOL DEHYDROGENASE-RELATED"/>
    <property type="match status" value="1"/>
</dbReference>
<dbReference type="PRINTS" id="PR00081">
    <property type="entry name" value="GDHRDH"/>
</dbReference>
<sequence length="284" mass="29107">MIESFDGKTAFVTGAASGIGLALARALASKGVKVMLADIEEGALDAALRDLRDSGANARAVACDVSDPISVMKAADETFAAFGKVHVVCNNAGAGIGGPIEAIVETDWNWLTAVNLMGSVHGIQAFLPHIKAHGEGGHIVNTASLAGLLAQPGTGPHNATKAGVISVTETLAAELAGTKIGVSVLCTAFVQTRIATSVRNRPSRFGGPSDEPANPQMAILVAAGIDPAFVAERVLAGIADNDLYILTHPELRDVIAGRFDRILAAFDKAALFETAPPEAIAARA</sequence>